<comment type="caution">
    <text evidence="8">The sequence shown here is derived from an EMBL/GenBank/DDBJ whole genome shotgun (WGS) entry which is preliminary data.</text>
</comment>
<dbReference type="PROSITE" id="PS51007">
    <property type="entry name" value="CYTC"/>
    <property type="match status" value="1"/>
</dbReference>
<dbReference type="Proteomes" id="UP000676565">
    <property type="component" value="Unassembled WGS sequence"/>
</dbReference>
<name>A0ABS5BN91_9BACT</name>
<gene>
    <name evidence="8" type="ORF">J8F10_07880</name>
</gene>
<keyword evidence="9" id="KW-1185">Reference proteome</keyword>
<keyword evidence="5" id="KW-0175">Coiled coil</keyword>
<dbReference type="RefSeq" id="WP_210653290.1">
    <property type="nucleotide sequence ID" value="NZ_JAGKQQ010000001.1"/>
</dbReference>
<evidence type="ECO:0000313" key="9">
    <source>
        <dbReference type="Proteomes" id="UP000676565"/>
    </source>
</evidence>
<evidence type="ECO:0000256" key="1">
    <source>
        <dbReference type="ARBA" id="ARBA00022617"/>
    </source>
</evidence>
<dbReference type="SUPFAM" id="SSF46626">
    <property type="entry name" value="Cytochrome c"/>
    <property type="match status" value="1"/>
</dbReference>
<dbReference type="InterPro" id="IPR011444">
    <property type="entry name" value="DUF1549"/>
</dbReference>
<evidence type="ECO:0000256" key="2">
    <source>
        <dbReference type="ARBA" id="ARBA00022723"/>
    </source>
</evidence>
<dbReference type="PANTHER" id="PTHR35889:SF3">
    <property type="entry name" value="F-BOX DOMAIN-CONTAINING PROTEIN"/>
    <property type="match status" value="1"/>
</dbReference>
<keyword evidence="1 4" id="KW-0349">Heme</keyword>
<evidence type="ECO:0000256" key="6">
    <source>
        <dbReference type="SAM" id="SignalP"/>
    </source>
</evidence>
<evidence type="ECO:0000256" key="4">
    <source>
        <dbReference type="PROSITE-ProRule" id="PRU00433"/>
    </source>
</evidence>
<dbReference type="Gene3D" id="1.10.760.10">
    <property type="entry name" value="Cytochrome c-like domain"/>
    <property type="match status" value="1"/>
</dbReference>
<reference evidence="8 9" key="1">
    <citation type="submission" date="2021-04" db="EMBL/GenBank/DDBJ databases">
        <authorList>
            <person name="Ivanova A."/>
        </authorList>
    </citation>
    <scope>NUCLEOTIDE SEQUENCE [LARGE SCALE GENOMIC DNA]</scope>
    <source>
        <strain evidence="8 9">G18</strain>
    </source>
</reference>
<evidence type="ECO:0000313" key="8">
    <source>
        <dbReference type="EMBL" id="MBP3955199.1"/>
    </source>
</evidence>
<accession>A0ABS5BN91</accession>
<dbReference type="PANTHER" id="PTHR35889">
    <property type="entry name" value="CYCLOINULO-OLIGOSACCHARIDE FRUCTANOTRANSFERASE-RELATED"/>
    <property type="match status" value="1"/>
</dbReference>
<evidence type="ECO:0000256" key="3">
    <source>
        <dbReference type="ARBA" id="ARBA00023004"/>
    </source>
</evidence>
<dbReference type="InterPro" id="IPR011429">
    <property type="entry name" value="Cyt_c_Planctomycete-type"/>
</dbReference>
<keyword evidence="3 4" id="KW-0408">Iron</keyword>
<dbReference type="Pfam" id="PF07635">
    <property type="entry name" value="PSCyt1"/>
    <property type="match status" value="1"/>
</dbReference>
<proteinExistence type="predicted"/>
<feature type="signal peptide" evidence="6">
    <location>
        <begin position="1"/>
        <end position="25"/>
    </location>
</feature>
<dbReference type="Pfam" id="PF07587">
    <property type="entry name" value="PSD1"/>
    <property type="match status" value="1"/>
</dbReference>
<feature type="chain" id="PRO_5046189137" evidence="6">
    <location>
        <begin position="26"/>
        <end position="845"/>
    </location>
</feature>
<feature type="domain" description="Cytochrome c" evidence="7">
    <location>
        <begin position="32"/>
        <end position="136"/>
    </location>
</feature>
<organism evidence="8 9">
    <name type="scientific">Gemmata palustris</name>
    <dbReference type="NCBI Taxonomy" id="2822762"/>
    <lineage>
        <taxon>Bacteria</taxon>
        <taxon>Pseudomonadati</taxon>
        <taxon>Planctomycetota</taxon>
        <taxon>Planctomycetia</taxon>
        <taxon>Gemmatales</taxon>
        <taxon>Gemmataceae</taxon>
        <taxon>Gemmata</taxon>
    </lineage>
</organism>
<protein>
    <submittedName>
        <fullName evidence="8">DUF1553 domain-containing protein</fullName>
    </submittedName>
</protein>
<dbReference type="Pfam" id="PF07583">
    <property type="entry name" value="PSCyt2"/>
    <property type="match status" value="1"/>
</dbReference>
<evidence type="ECO:0000256" key="5">
    <source>
        <dbReference type="SAM" id="Coils"/>
    </source>
</evidence>
<keyword evidence="6" id="KW-0732">Signal</keyword>
<dbReference type="InterPro" id="IPR036909">
    <property type="entry name" value="Cyt_c-like_dom_sf"/>
</dbReference>
<dbReference type="InterPro" id="IPR009056">
    <property type="entry name" value="Cyt_c-like_dom"/>
</dbReference>
<evidence type="ECO:0000259" key="7">
    <source>
        <dbReference type="PROSITE" id="PS51007"/>
    </source>
</evidence>
<dbReference type="EMBL" id="JAGKQQ010000001">
    <property type="protein sequence ID" value="MBP3955199.1"/>
    <property type="molecule type" value="Genomic_DNA"/>
</dbReference>
<keyword evidence="2 4" id="KW-0479">Metal-binding</keyword>
<feature type="coiled-coil region" evidence="5">
    <location>
        <begin position="420"/>
        <end position="472"/>
    </location>
</feature>
<sequence length="845" mass="93396">MTAPLRRAACVVATLLLAPPFTATAAPPAAPANASADDEFFEKKIRPLLADHCLKCHGTPPANGGSKSLGGGFKVTSRAELLKGGETGPALVPGEPDKSLLVKAVEYTEEGLKMPPKGKLSDQQIADLTKWVKSGAAWPNDTATTNPAAPAGPLFTPEQKAFWAFQPAKLPPVPEIQNPKYASRNEIDRFILTKLSAAKLSPADPTDKRTLIRRVTFDLTGLPPTPEEVAAFLKDDSPEAFEKVIDRLLAAPTYGERWARHWLDVVRYADSNGLDENTSFGNAWRYRDYVIKSFNDDKPYDQFVKEQLAGDLLPADSGAARLEQLTATGLLSIGPKVLAEPDKQKMLLDIADEQLDTVGKAFMGLTLGCARCHDHKFDPIPTRDYYSLLAVFTSTRTMQNLNTVARAFERSPDGPEKPEIRADRQKLEQLRKDVRKLEVEYSKVPETEKQKRIEVAAKADEKRAEIKKLEAALPPASPVVLAVEEGSGGAYGTHGRNLYVQVRGTYSTPGAEAPAVFPRIIAGEEQKPFVEIKPNPADKLEANKIRYGALRTSSGRLELANWLADPAHPLTARVMVNRVWQHHFGEGLVRSPDNFGRLGDRPTHPELLDWLAVQFVKNGWSMKKLHKLILLSATYQMNSTHDERAALADPENRLLWRFNRQRLEAEAVRDSMLVVAGTLDHTAGGSLLSNGNFEYVTNDQSNTKTRYDSHRRSIYLPVIRNNVFDFFQAFDFVEPHVSNGKRASTVIASQALYLMNNPFVTEQAKAFAASLSKPEGNDADRVKAAYLRALARPATDEDVSRAVSFVQRFDAALSTKETDAATRRTKAWAAWCQVLFASSEFVYVN</sequence>
<dbReference type="InterPro" id="IPR022655">
    <property type="entry name" value="DUF1553"/>
</dbReference>